<dbReference type="AlphaFoldDB" id="A0A674HHN5"/>
<dbReference type="GO" id="GO:2000641">
    <property type="term" value="P:regulation of early endosome to late endosome transport"/>
    <property type="evidence" value="ECO:0007669"/>
    <property type="project" value="Ensembl"/>
</dbReference>
<name>A0A674HHN5_TAEGU</name>
<dbReference type="Ensembl" id="ENSTGUT00000020287.1">
    <property type="protein sequence ID" value="ENSTGUP00000034186.1"/>
    <property type="gene ID" value="ENSTGUG00000010820.2"/>
</dbReference>
<dbReference type="GO" id="GO:0039702">
    <property type="term" value="P:viral budding via host ESCRT complex"/>
    <property type="evidence" value="ECO:0007669"/>
    <property type="project" value="Ensembl"/>
</dbReference>
<dbReference type="GO" id="GO:0097352">
    <property type="term" value="P:autophagosome maturation"/>
    <property type="evidence" value="ECO:0007669"/>
    <property type="project" value="Ensembl"/>
</dbReference>
<proteinExistence type="inferred from homology"/>
<reference evidence="3" key="2">
    <citation type="submission" date="2025-08" db="UniProtKB">
        <authorList>
            <consortium name="Ensembl"/>
        </authorList>
    </citation>
    <scope>IDENTIFICATION</scope>
</reference>
<accession>A0A674HHN5</accession>
<dbReference type="GO" id="GO:0051258">
    <property type="term" value="P:protein polymerization"/>
    <property type="evidence" value="ECO:0007669"/>
    <property type="project" value="Ensembl"/>
</dbReference>
<dbReference type="GO" id="GO:0031210">
    <property type="term" value="F:phosphatidylcholine binding"/>
    <property type="evidence" value="ECO:0007669"/>
    <property type="project" value="Ensembl"/>
</dbReference>
<gene>
    <name evidence="3" type="primary">LOC100190340</name>
</gene>
<evidence type="ECO:0000313" key="4">
    <source>
        <dbReference type="Proteomes" id="UP000007754"/>
    </source>
</evidence>
<dbReference type="GO" id="GO:0030496">
    <property type="term" value="C:midbody"/>
    <property type="evidence" value="ECO:0007669"/>
    <property type="project" value="Ensembl"/>
</dbReference>
<dbReference type="Pfam" id="PF03357">
    <property type="entry name" value="Snf7"/>
    <property type="match status" value="1"/>
</dbReference>
<evidence type="ECO:0000256" key="2">
    <source>
        <dbReference type="SAM" id="Coils"/>
    </source>
</evidence>
<keyword evidence="4" id="KW-1185">Reference proteome</keyword>
<dbReference type="GO" id="GO:0043162">
    <property type="term" value="P:ubiquitin-dependent protein catabolic process via the multivesicular body sorting pathway"/>
    <property type="evidence" value="ECO:0007669"/>
    <property type="project" value="Ensembl"/>
</dbReference>
<dbReference type="Proteomes" id="UP000007754">
    <property type="component" value="Chromosome 4"/>
</dbReference>
<dbReference type="GO" id="GO:1904930">
    <property type="term" value="C:amphisome membrane"/>
    <property type="evidence" value="ECO:0007669"/>
    <property type="project" value="Ensembl"/>
</dbReference>
<dbReference type="GO" id="GO:0061952">
    <property type="term" value="P:midbody abscission"/>
    <property type="evidence" value="ECO:0007669"/>
    <property type="project" value="Ensembl"/>
</dbReference>
<dbReference type="GO" id="GO:0032585">
    <property type="term" value="C:multivesicular body membrane"/>
    <property type="evidence" value="ECO:0007669"/>
    <property type="project" value="Ensembl"/>
</dbReference>
<dbReference type="GO" id="GO:0000815">
    <property type="term" value="C:ESCRT III complex"/>
    <property type="evidence" value="ECO:0007669"/>
    <property type="project" value="Ensembl"/>
</dbReference>
<evidence type="ECO:0000256" key="1">
    <source>
        <dbReference type="ARBA" id="ARBA00006190"/>
    </source>
</evidence>
<dbReference type="GO" id="GO:0005643">
    <property type="term" value="C:nuclear pore"/>
    <property type="evidence" value="ECO:0007669"/>
    <property type="project" value="Ensembl"/>
</dbReference>
<keyword evidence="2" id="KW-0175">Coiled coil</keyword>
<dbReference type="GO" id="GO:1901673">
    <property type="term" value="P:regulation of mitotic spindle assembly"/>
    <property type="evidence" value="ECO:0007669"/>
    <property type="project" value="Ensembl"/>
</dbReference>
<dbReference type="GeneTree" id="ENSGT00950000182832"/>
<dbReference type="Gene3D" id="6.10.140.1230">
    <property type="match status" value="1"/>
</dbReference>
<dbReference type="GO" id="GO:0005828">
    <property type="term" value="C:kinetochore microtubule"/>
    <property type="evidence" value="ECO:0007669"/>
    <property type="project" value="Ensembl"/>
</dbReference>
<dbReference type="GO" id="GO:0007080">
    <property type="term" value="P:mitotic metaphase chromosome alignment"/>
    <property type="evidence" value="ECO:0007669"/>
    <property type="project" value="Ensembl"/>
</dbReference>
<feature type="coiled-coil region" evidence="2">
    <location>
        <begin position="23"/>
        <end position="57"/>
    </location>
</feature>
<dbReference type="PANTHER" id="PTHR10476">
    <property type="entry name" value="CHARGED MULTIVESICULAR BODY PROTEIN"/>
    <property type="match status" value="1"/>
</dbReference>
<dbReference type="GO" id="GO:1902774">
    <property type="term" value="P:late endosome to lysosome transport"/>
    <property type="evidence" value="ECO:0007669"/>
    <property type="project" value="Ensembl"/>
</dbReference>
<protein>
    <submittedName>
        <fullName evidence="3">Charged multivesicular body protein 3</fullName>
    </submittedName>
</protein>
<dbReference type="GO" id="GO:0061763">
    <property type="term" value="P:multivesicular body-lysosome fusion"/>
    <property type="evidence" value="ECO:0007669"/>
    <property type="project" value="Ensembl"/>
</dbReference>
<dbReference type="GO" id="GO:0005765">
    <property type="term" value="C:lysosomal membrane"/>
    <property type="evidence" value="ECO:0007669"/>
    <property type="project" value="Ensembl"/>
</dbReference>
<dbReference type="GO" id="GO:0010824">
    <property type="term" value="P:regulation of centrosome duplication"/>
    <property type="evidence" value="ECO:0007669"/>
    <property type="project" value="Ensembl"/>
</dbReference>
<dbReference type="GO" id="GO:0044790">
    <property type="term" value="P:suppression of viral release by host"/>
    <property type="evidence" value="ECO:0007669"/>
    <property type="project" value="Ensembl"/>
</dbReference>
<dbReference type="GO" id="GO:0001778">
    <property type="term" value="P:plasma membrane repair"/>
    <property type="evidence" value="ECO:0007669"/>
    <property type="project" value="Ensembl"/>
</dbReference>
<reference evidence="3 4" key="1">
    <citation type="journal article" date="2010" name="Nature">
        <title>The genome of a songbird.</title>
        <authorList>
            <person name="Warren W.C."/>
            <person name="Clayton D.F."/>
            <person name="Ellegren H."/>
            <person name="Arnold A.P."/>
            <person name="Hillier L.W."/>
            <person name="Kunstner A."/>
            <person name="Searle S."/>
            <person name="White S."/>
            <person name="Vilella A.J."/>
            <person name="Fairley S."/>
            <person name="Heger A."/>
            <person name="Kong L."/>
            <person name="Ponting C.P."/>
            <person name="Jarvis E.D."/>
            <person name="Mello C.V."/>
            <person name="Minx P."/>
            <person name="Lovell P."/>
            <person name="Velho T.A."/>
            <person name="Ferris M."/>
            <person name="Balakrishnan C.N."/>
            <person name="Sinha S."/>
            <person name="Blatti C."/>
            <person name="London S.E."/>
            <person name="Li Y."/>
            <person name="Lin Y.C."/>
            <person name="George J."/>
            <person name="Sweedler J."/>
            <person name="Southey B."/>
            <person name="Gunaratne P."/>
            <person name="Watson M."/>
            <person name="Nam K."/>
            <person name="Backstrom N."/>
            <person name="Smeds L."/>
            <person name="Nabholz B."/>
            <person name="Itoh Y."/>
            <person name="Whitney O."/>
            <person name="Pfenning A.R."/>
            <person name="Howard J."/>
            <person name="Volker M."/>
            <person name="Skinner B.M."/>
            <person name="Griffin D.K."/>
            <person name="Ye L."/>
            <person name="McLaren W.M."/>
            <person name="Flicek P."/>
            <person name="Quesada V."/>
            <person name="Velasco G."/>
            <person name="Lopez-Otin C."/>
            <person name="Puente X.S."/>
            <person name="Olender T."/>
            <person name="Lancet D."/>
            <person name="Smit A.F."/>
            <person name="Hubley R."/>
            <person name="Konkel M.K."/>
            <person name="Walker J.A."/>
            <person name="Batzer M.A."/>
            <person name="Gu W."/>
            <person name="Pollock D.D."/>
            <person name="Chen L."/>
            <person name="Cheng Z."/>
            <person name="Eichler E.E."/>
            <person name="Stapley J."/>
            <person name="Slate J."/>
            <person name="Ekblom R."/>
            <person name="Birkhead T."/>
            <person name="Burke T."/>
            <person name="Burt D."/>
            <person name="Scharff C."/>
            <person name="Adam I."/>
            <person name="Richard H."/>
            <person name="Sultan M."/>
            <person name="Soldatov A."/>
            <person name="Lehrach H."/>
            <person name="Edwards S.V."/>
            <person name="Yang S.P."/>
            <person name="Li X."/>
            <person name="Graves T."/>
            <person name="Fulton L."/>
            <person name="Nelson J."/>
            <person name="Chinwalla A."/>
            <person name="Hou S."/>
            <person name="Mardis E.R."/>
            <person name="Wilson R.K."/>
        </authorList>
    </citation>
    <scope>NUCLEOTIDE SEQUENCE [LARGE SCALE GENOMIC DNA]</scope>
</reference>
<dbReference type="GO" id="GO:0005886">
    <property type="term" value="C:plasma membrane"/>
    <property type="evidence" value="ECO:0007669"/>
    <property type="project" value="Ensembl"/>
</dbReference>
<evidence type="ECO:0000313" key="3">
    <source>
        <dbReference type="Ensembl" id="ENSTGUP00000034186.1"/>
    </source>
</evidence>
<sequence length="261" mass="29359">MGLFGKTPEKPPKELVNEWSLKIRKEMRVIDRQIRDIQREEEKVKRSIKDAAKKNQRDVCVILAKELVRSRRAVSKLYASKAHMNSVLMGMKNQLAVLRVAGSLQKSTDVMKAMQNLVKIPEIQATMRDLSKEMMKAGIIEEMLEDTFEGLEDQEEMEEEAEAEIDKILFEITAGEFVSAAANQVLALFNKMQQLKSSSILPSPSGISCSGDGQRALTNWFLREYWLRKPAGLSGAELISLSCCLCSYVIEALTDLCLAVQ</sequence>
<reference evidence="3" key="3">
    <citation type="submission" date="2025-09" db="UniProtKB">
        <authorList>
            <consortium name="Ensembl"/>
        </authorList>
    </citation>
    <scope>IDENTIFICATION</scope>
</reference>
<dbReference type="InParanoid" id="A0A674HHN5"/>
<feature type="coiled-coil region" evidence="2">
    <location>
        <begin position="144"/>
        <end position="171"/>
    </location>
</feature>
<organism evidence="3 4">
    <name type="scientific">Taeniopygia guttata</name>
    <name type="common">Zebra finch</name>
    <name type="synonym">Poephila guttata</name>
    <dbReference type="NCBI Taxonomy" id="59729"/>
    <lineage>
        <taxon>Eukaryota</taxon>
        <taxon>Metazoa</taxon>
        <taxon>Chordata</taxon>
        <taxon>Craniata</taxon>
        <taxon>Vertebrata</taxon>
        <taxon>Euteleostomi</taxon>
        <taxon>Archelosauria</taxon>
        <taxon>Archosauria</taxon>
        <taxon>Dinosauria</taxon>
        <taxon>Saurischia</taxon>
        <taxon>Theropoda</taxon>
        <taxon>Coelurosauria</taxon>
        <taxon>Aves</taxon>
        <taxon>Neognathae</taxon>
        <taxon>Neoaves</taxon>
        <taxon>Telluraves</taxon>
        <taxon>Australaves</taxon>
        <taxon>Passeriformes</taxon>
        <taxon>Passeroidea</taxon>
        <taxon>Estrildidae</taxon>
        <taxon>Estrildinae</taxon>
        <taxon>Taeniopygia</taxon>
    </lineage>
</organism>
<dbReference type="GO" id="GO:0031468">
    <property type="term" value="P:nuclear membrane reassembly"/>
    <property type="evidence" value="ECO:0007669"/>
    <property type="project" value="Ensembl"/>
</dbReference>
<dbReference type="InterPro" id="IPR005024">
    <property type="entry name" value="Snf7_fam"/>
</dbReference>
<comment type="similarity">
    <text evidence="1">Belongs to the SNF7 family.</text>
</comment>
<dbReference type="GO" id="GO:0000776">
    <property type="term" value="C:kinetochore"/>
    <property type="evidence" value="ECO:0007669"/>
    <property type="project" value="Ensembl"/>
</dbReference>
<dbReference type="GO" id="GO:1990381">
    <property type="term" value="F:ubiquitin-specific protease binding"/>
    <property type="evidence" value="ECO:0007669"/>
    <property type="project" value="Ensembl"/>
</dbReference>
<dbReference type="GO" id="GO:0046761">
    <property type="term" value="P:viral budding from plasma membrane"/>
    <property type="evidence" value="ECO:0007669"/>
    <property type="project" value="Ensembl"/>
</dbReference>